<evidence type="ECO:0000313" key="12">
    <source>
        <dbReference type="EMBL" id="MBL6078117.1"/>
    </source>
</evidence>
<evidence type="ECO:0000259" key="11">
    <source>
        <dbReference type="PROSITE" id="PS51012"/>
    </source>
</evidence>
<dbReference type="PRINTS" id="PR00164">
    <property type="entry name" value="ABC2TRNSPORT"/>
</dbReference>
<evidence type="ECO:0000256" key="5">
    <source>
        <dbReference type="ARBA" id="ARBA00022519"/>
    </source>
</evidence>
<evidence type="ECO:0000256" key="10">
    <source>
        <dbReference type="SAM" id="MobiDB-lite"/>
    </source>
</evidence>
<evidence type="ECO:0000313" key="13">
    <source>
        <dbReference type="Proteomes" id="UP000660885"/>
    </source>
</evidence>
<evidence type="ECO:0000256" key="4">
    <source>
        <dbReference type="ARBA" id="ARBA00022475"/>
    </source>
</evidence>
<keyword evidence="6 9" id="KW-0812">Transmembrane</keyword>
<dbReference type="EMBL" id="JAETWB010000002">
    <property type="protein sequence ID" value="MBL6078117.1"/>
    <property type="molecule type" value="Genomic_DNA"/>
</dbReference>
<keyword evidence="8 9" id="KW-0472">Membrane</keyword>
<protein>
    <recommendedName>
        <fullName evidence="9">Transport permease protein</fullName>
    </recommendedName>
</protein>
<evidence type="ECO:0000256" key="7">
    <source>
        <dbReference type="ARBA" id="ARBA00022989"/>
    </source>
</evidence>
<comment type="subcellular location">
    <subcellularLocation>
        <location evidence="1 9">Cell inner membrane</location>
        <topology evidence="1 9">Multi-pass membrane protein</topology>
    </subcellularLocation>
</comment>
<gene>
    <name evidence="12" type="ORF">JMJ56_08870</name>
</gene>
<evidence type="ECO:0000256" key="2">
    <source>
        <dbReference type="ARBA" id="ARBA00007783"/>
    </source>
</evidence>
<reference evidence="12 13" key="1">
    <citation type="submission" date="2021-01" db="EMBL/GenBank/DDBJ databases">
        <title>Belnapia mucosa sp. nov. and Belnapia arida sp. nov., isolated from the Tabernas Desert (Almeria, Spain).</title>
        <authorList>
            <person name="Molina-Menor E."/>
            <person name="Vidal-Verdu A."/>
            <person name="Calonge A."/>
            <person name="Satari L."/>
            <person name="Pereto J."/>
            <person name="Porcar M."/>
        </authorList>
    </citation>
    <scope>NUCLEOTIDE SEQUENCE [LARGE SCALE GENOMIC DNA]</scope>
    <source>
        <strain evidence="12 13">T18</strain>
    </source>
</reference>
<keyword evidence="7 9" id="KW-1133">Transmembrane helix</keyword>
<feature type="transmembrane region" description="Helical" evidence="9">
    <location>
        <begin position="207"/>
        <end position="224"/>
    </location>
</feature>
<comment type="similarity">
    <text evidence="2 9">Belongs to the ABC-2 integral membrane protein family.</text>
</comment>
<organism evidence="12 13">
    <name type="scientific">Belnapia arida</name>
    <dbReference type="NCBI Taxonomy" id="2804533"/>
    <lineage>
        <taxon>Bacteria</taxon>
        <taxon>Pseudomonadati</taxon>
        <taxon>Pseudomonadota</taxon>
        <taxon>Alphaproteobacteria</taxon>
        <taxon>Acetobacterales</taxon>
        <taxon>Roseomonadaceae</taxon>
        <taxon>Belnapia</taxon>
    </lineage>
</organism>
<comment type="caution">
    <text evidence="12">The sequence shown here is derived from an EMBL/GenBank/DDBJ whole genome shotgun (WGS) entry which is preliminary data.</text>
</comment>
<feature type="transmembrane region" description="Helical" evidence="9">
    <location>
        <begin position="144"/>
        <end position="166"/>
    </location>
</feature>
<dbReference type="Pfam" id="PF01061">
    <property type="entry name" value="ABC2_membrane"/>
    <property type="match status" value="1"/>
</dbReference>
<dbReference type="PIRSF" id="PIRSF006648">
    <property type="entry name" value="DrrB"/>
    <property type="match status" value="1"/>
</dbReference>
<feature type="transmembrane region" description="Helical" evidence="9">
    <location>
        <begin position="172"/>
        <end position="195"/>
    </location>
</feature>
<keyword evidence="5" id="KW-0997">Cell inner membrane</keyword>
<keyword evidence="4 9" id="KW-1003">Cell membrane</keyword>
<dbReference type="InterPro" id="IPR013525">
    <property type="entry name" value="ABC2_TM"/>
</dbReference>
<dbReference type="InterPro" id="IPR047817">
    <property type="entry name" value="ABC2_TM_bact-type"/>
</dbReference>
<dbReference type="PROSITE" id="PS51012">
    <property type="entry name" value="ABC_TM2"/>
    <property type="match status" value="1"/>
</dbReference>
<evidence type="ECO:0000256" key="3">
    <source>
        <dbReference type="ARBA" id="ARBA00022448"/>
    </source>
</evidence>
<proteinExistence type="inferred from homology"/>
<feature type="transmembrane region" description="Helical" evidence="9">
    <location>
        <begin position="263"/>
        <end position="282"/>
    </location>
</feature>
<feature type="domain" description="ABC transmembrane type-2" evidence="11">
    <location>
        <begin position="65"/>
        <end position="285"/>
    </location>
</feature>
<feature type="transmembrane region" description="Helical" evidence="9">
    <location>
        <begin position="100"/>
        <end position="124"/>
    </location>
</feature>
<evidence type="ECO:0000256" key="1">
    <source>
        <dbReference type="ARBA" id="ARBA00004429"/>
    </source>
</evidence>
<name>A0ABS1U0A5_9PROT</name>
<keyword evidence="13" id="KW-1185">Reference proteome</keyword>
<accession>A0ABS1U0A5</accession>
<dbReference type="Proteomes" id="UP000660885">
    <property type="component" value="Unassembled WGS sequence"/>
</dbReference>
<evidence type="ECO:0000256" key="8">
    <source>
        <dbReference type="ARBA" id="ARBA00023136"/>
    </source>
</evidence>
<sequence length="293" mass="32365">MHSDVKIPSAMGSSDEPRRPRTVIRPTRPFLGSIPDDLRSLARYTGLFRAMTATRMKIRYRQSVLGWLWAVLQPLALMLLYVAIFSHFAGYNTAPLPYPLYVLAGLLPWSFCSTAMSTAAGGMLSHQPLMAKVYFPREIVPLSYVAAALFDLVIALLVMLVMVLAYGLPVSLWALSAIPVVAILTLHVAALCLLISAMQVRIRDINVALPLLLQILMFTAPVVYPATAVPEWLRSAYWANPLAILVNDFRHAVLEGRLPGASGLVYCGVTGGVFFLLAYWSFKRLEAKIVDEM</sequence>
<feature type="region of interest" description="Disordered" evidence="10">
    <location>
        <begin position="1"/>
        <end position="22"/>
    </location>
</feature>
<dbReference type="PANTHER" id="PTHR30413:SF8">
    <property type="entry name" value="TRANSPORT PERMEASE PROTEIN"/>
    <property type="match status" value="1"/>
</dbReference>
<dbReference type="PANTHER" id="PTHR30413">
    <property type="entry name" value="INNER MEMBRANE TRANSPORT PERMEASE"/>
    <property type="match status" value="1"/>
</dbReference>
<dbReference type="RefSeq" id="WP_202831262.1">
    <property type="nucleotide sequence ID" value="NZ_JAETWB010000002.1"/>
</dbReference>
<keyword evidence="3 9" id="KW-0813">Transport</keyword>
<evidence type="ECO:0000256" key="6">
    <source>
        <dbReference type="ARBA" id="ARBA00022692"/>
    </source>
</evidence>
<feature type="transmembrane region" description="Helical" evidence="9">
    <location>
        <begin position="64"/>
        <end position="88"/>
    </location>
</feature>
<dbReference type="InterPro" id="IPR000412">
    <property type="entry name" value="ABC_2_transport"/>
</dbReference>
<evidence type="ECO:0000256" key="9">
    <source>
        <dbReference type="RuleBase" id="RU361157"/>
    </source>
</evidence>